<dbReference type="SUPFAM" id="SSF109797">
    <property type="entry name" value="Bacteriocin immunity protein-like"/>
    <property type="match status" value="1"/>
</dbReference>
<protein>
    <submittedName>
        <fullName evidence="2">Uncharacterized protein</fullName>
    </submittedName>
</protein>
<keyword evidence="1" id="KW-0079">Bacteriocin immunity</keyword>
<dbReference type="InterPro" id="IPR023130">
    <property type="entry name" value="Ta0600-like_sf"/>
</dbReference>
<dbReference type="EMBL" id="CP147248">
    <property type="protein sequence ID" value="WYJ85013.1"/>
    <property type="molecule type" value="Genomic_DNA"/>
</dbReference>
<evidence type="ECO:0000256" key="1">
    <source>
        <dbReference type="ARBA" id="ARBA00023025"/>
    </source>
</evidence>
<accession>A0ABZ2T0T4</accession>
<dbReference type="RefSeq" id="WP_176332569.1">
    <property type="nucleotide sequence ID" value="NZ_CP147248.1"/>
</dbReference>
<evidence type="ECO:0000313" key="3">
    <source>
        <dbReference type="Proteomes" id="UP000195080"/>
    </source>
</evidence>
<reference evidence="3" key="1">
    <citation type="submission" date="2017-05" db="EMBL/GenBank/DDBJ databases">
        <title>The Genome Sequence of EEnterococcus faecalis 9F2_4866.</title>
        <authorList>
            <consortium name="The Broad Institute Genomics Platform"/>
            <consortium name="The Broad Institute Genomic Center for Infectious Diseases"/>
            <person name="Earl A."/>
            <person name="Manson A."/>
            <person name="Schwartman J."/>
            <person name="Gilmore M."/>
            <person name="Abouelleil A."/>
            <person name="Cao P."/>
            <person name="Chapman S."/>
            <person name="Cusick C."/>
            <person name="Shea T."/>
            <person name="Young S."/>
            <person name="Neafsey D."/>
            <person name="Nusbaum C."/>
            <person name="Birren B."/>
        </authorList>
    </citation>
    <scope>NUCLEOTIDE SEQUENCE [LARGE SCALE GENOMIC DNA]</scope>
    <source>
        <strain evidence="3">12C11_DIV0727</strain>
    </source>
</reference>
<keyword evidence="3" id="KW-1185">Reference proteome</keyword>
<name>A0ABZ2T0T4_9ENTE</name>
<sequence>MSNDKETKPLITNFYNSFKDGQGKNYLELKDVLLKVYKKFDTAINEEALIARLTILF</sequence>
<dbReference type="Gene3D" id="1.20.1440.50">
    <property type="entry name" value="Ta0600-like"/>
    <property type="match status" value="1"/>
</dbReference>
<evidence type="ECO:0000313" key="2">
    <source>
        <dbReference type="EMBL" id="WYJ85013.1"/>
    </source>
</evidence>
<dbReference type="Proteomes" id="UP000195080">
    <property type="component" value="Chromosome"/>
</dbReference>
<gene>
    <name evidence="2" type="ORF">A5866_000071</name>
</gene>
<organism evidence="2 3">
    <name type="scientific">Candidatus Enterococcus lemimoniae</name>
    <dbReference type="NCBI Taxonomy" id="1834167"/>
    <lineage>
        <taxon>Bacteria</taxon>
        <taxon>Bacillati</taxon>
        <taxon>Bacillota</taxon>
        <taxon>Bacilli</taxon>
        <taxon>Lactobacillales</taxon>
        <taxon>Enterococcaceae</taxon>
        <taxon>Enterococcus</taxon>
    </lineage>
</organism>
<reference evidence="2 3" key="2">
    <citation type="submission" date="2024-03" db="EMBL/GenBank/DDBJ databases">
        <title>The Genome Sequence of Enterococcus sp. DIV0727d.</title>
        <authorList>
            <consortium name="The Broad Institute Genomics Platform"/>
            <consortium name="The Broad Institute Microbial Omics Core"/>
            <consortium name="The Broad Institute Genomic Center for Infectious Diseases"/>
            <person name="Earl A."/>
            <person name="Manson A."/>
            <person name="Gilmore M."/>
            <person name="Schwartman J."/>
            <person name="Shea T."/>
            <person name="Abouelleil A."/>
            <person name="Cao P."/>
            <person name="Chapman S."/>
            <person name="Cusick C."/>
            <person name="Young S."/>
            <person name="Neafsey D."/>
            <person name="Nusbaum C."/>
            <person name="Birren B."/>
        </authorList>
    </citation>
    <scope>NUCLEOTIDE SEQUENCE [LARGE SCALE GENOMIC DNA]</scope>
    <source>
        <strain evidence="2 3">12C11_DIV0727</strain>
    </source>
</reference>
<proteinExistence type="predicted"/>